<evidence type="ECO:0000256" key="2">
    <source>
        <dbReference type="ARBA" id="ARBA00022695"/>
    </source>
</evidence>
<dbReference type="RefSeq" id="WP_109014217.1">
    <property type="nucleotide sequence ID" value="NZ_BDOQ01000002.1"/>
</dbReference>
<dbReference type="InterPro" id="IPR002934">
    <property type="entry name" value="Polymerase_NTP_transf_dom"/>
</dbReference>
<keyword evidence="3" id="KW-0677">Repeat</keyword>
<reference evidence="10 11" key="1">
    <citation type="journal article" date="2018" name="Environ. Microbiol.">
        <title>Isolation and genomic characterization of Novimethylophilus kurashikiensis gen. nov. sp. nov., a new lanthanide-dependent methylotrophic species of Methylophilaceae.</title>
        <authorList>
            <person name="Lv H."/>
            <person name="Sahin N."/>
            <person name="Tani A."/>
        </authorList>
    </citation>
    <scope>NUCLEOTIDE SEQUENCE [LARGE SCALE GENOMIC DNA]</scope>
    <source>
        <strain evidence="10 11">La2-4</strain>
    </source>
</reference>
<evidence type="ECO:0000256" key="3">
    <source>
        <dbReference type="ARBA" id="ARBA00022737"/>
    </source>
</evidence>
<gene>
    <name evidence="7 10" type="primary">glnD</name>
    <name evidence="10" type="ORF">NMK_0544</name>
</gene>
<dbReference type="GO" id="GO:0006808">
    <property type="term" value="P:regulation of nitrogen utilization"/>
    <property type="evidence" value="ECO:0007669"/>
    <property type="project" value="UniProtKB-UniRule"/>
</dbReference>
<comment type="catalytic activity">
    <reaction evidence="7">
        <text>[protein-PII]-L-tyrosine + UTP = [protein-PII]-uridylyl-L-tyrosine + diphosphate</text>
        <dbReference type="Rhea" id="RHEA:13673"/>
        <dbReference type="Rhea" id="RHEA-COMP:12147"/>
        <dbReference type="Rhea" id="RHEA-COMP:12148"/>
        <dbReference type="ChEBI" id="CHEBI:33019"/>
        <dbReference type="ChEBI" id="CHEBI:46398"/>
        <dbReference type="ChEBI" id="CHEBI:46858"/>
        <dbReference type="ChEBI" id="CHEBI:90602"/>
        <dbReference type="EC" id="2.7.7.59"/>
    </reaction>
</comment>
<dbReference type="EC" id="3.1.4.-" evidence="7"/>
<dbReference type="Proteomes" id="UP000245081">
    <property type="component" value="Unassembled WGS sequence"/>
</dbReference>
<keyword evidence="6 7" id="KW-0511">Multifunctional enzyme</keyword>
<evidence type="ECO:0000256" key="6">
    <source>
        <dbReference type="ARBA" id="ARBA00023268"/>
    </source>
</evidence>
<evidence type="ECO:0000256" key="7">
    <source>
        <dbReference type="HAMAP-Rule" id="MF_00277"/>
    </source>
</evidence>
<dbReference type="CDD" id="cd05401">
    <property type="entry name" value="NT_GlnE_GlnD_like"/>
    <property type="match status" value="1"/>
</dbReference>
<comment type="caution">
    <text evidence="10">The sequence shown here is derived from an EMBL/GenBank/DDBJ whole genome shotgun (WGS) entry which is preliminary data.</text>
</comment>
<comment type="caution">
    <text evidence="7">Lacks conserved residue(s) required for the propagation of feature annotation.</text>
</comment>
<dbReference type="NCBIfam" id="NF002837">
    <property type="entry name" value="PRK03059.1"/>
    <property type="match status" value="1"/>
</dbReference>
<dbReference type="CDD" id="cd04899">
    <property type="entry name" value="ACT_ACR-UUR-like_2"/>
    <property type="match status" value="1"/>
</dbReference>
<dbReference type="PROSITE" id="PS51831">
    <property type="entry name" value="HD"/>
    <property type="match status" value="1"/>
</dbReference>
<keyword evidence="4 7" id="KW-0378">Hydrolase</keyword>
<comment type="cofactor">
    <cofactor evidence="7">
        <name>Mg(2+)</name>
        <dbReference type="ChEBI" id="CHEBI:18420"/>
    </cofactor>
</comment>
<dbReference type="SMART" id="SM00471">
    <property type="entry name" value="HDc"/>
    <property type="match status" value="1"/>
</dbReference>
<dbReference type="AlphaFoldDB" id="A0A2R5F395"/>
<dbReference type="InterPro" id="IPR002912">
    <property type="entry name" value="ACT_dom"/>
</dbReference>
<dbReference type="SUPFAM" id="SSF81593">
    <property type="entry name" value="Nucleotidyltransferase substrate binding subunit/domain"/>
    <property type="match status" value="1"/>
</dbReference>
<dbReference type="PANTHER" id="PTHR47320">
    <property type="entry name" value="BIFUNCTIONAL URIDYLYLTRANSFERASE/URIDYLYL-REMOVING ENZYME"/>
    <property type="match status" value="1"/>
</dbReference>
<dbReference type="OrthoDB" id="9758038at2"/>
<dbReference type="PANTHER" id="PTHR47320:SF1">
    <property type="entry name" value="BIFUNCTIONAL URIDYLYLTRANSFERASE_URIDYLYL-REMOVING ENZYME"/>
    <property type="match status" value="1"/>
</dbReference>
<dbReference type="NCBIfam" id="TIGR01693">
    <property type="entry name" value="UTase_glnD"/>
    <property type="match status" value="1"/>
</dbReference>
<comment type="domain">
    <text evidence="7">Has four distinct domains: an N-terminal nucleotidyltransferase (NT) domain responsible for UTase activity, a central HD domain that encodes UR activity, and two C-terminal ACT domains that seem to have a role in glutamine sensing.</text>
</comment>
<dbReference type="InterPro" id="IPR003607">
    <property type="entry name" value="HD/PDEase_dom"/>
</dbReference>
<keyword evidence="5 7" id="KW-0460">Magnesium</keyword>
<keyword evidence="2 7" id="KW-0548">Nucleotidyltransferase</keyword>
<proteinExistence type="inferred from homology"/>
<dbReference type="InterPro" id="IPR043519">
    <property type="entry name" value="NT_sf"/>
</dbReference>
<keyword evidence="1 7" id="KW-0808">Transferase</keyword>
<feature type="domain" description="HD" evidence="9">
    <location>
        <begin position="435"/>
        <end position="551"/>
    </location>
</feature>
<organism evidence="10 11">
    <name type="scientific">Novimethylophilus kurashikiensis</name>
    <dbReference type="NCBI Taxonomy" id="1825523"/>
    <lineage>
        <taxon>Bacteria</taxon>
        <taxon>Pseudomonadati</taxon>
        <taxon>Pseudomonadota</taxon>
        <taxon>Betaproteobacteria</taxon>
        <taxon>Nitrosomonadales</taxon>
        <taxon>Methylophilaceae</taxon>
        <taxon>Novimethylophilus</taxon>
    </lineage>
</organism>
<accession>A0A2R5F395</accession>
<dbReference type="SUPFAM" id="SSF81301">
    <property type="entry name" value="Nucleotidyltransferase"/>
    <property type="match status" value="1"/>
</dbReference>
<dbReference type="HAMAP" id="MF_00277">
    <property type="entry name" value="PII_uridylyl_transf"/>
    <property type="match status" value="1"/>
</dbReference>
<comment type="catalytic activity">
    <reaction evidence="7">
        <text>[protein-PII]-uridylyl-L-tyrosine + H2O = [protein-PII]-L-tyrosine + UMP + H(+)</text>
        <dbReference type="Rhea" id="RHEA:48600"/>
        <dbReference type="Rhea" id="RHEA-COMP:12147"/>
        <dbReference type="Rhea" id="RHEA-COMP:12148"/>
        <dbReference type="ChEBI" id="CHEBI:15377"/>
        <dbReference type="ChEBI" id="CHEBI:15378"/>
        <dbReference type="ChEBI" id="CHEBI:46858"/>
        <dbReference type="ChEBI" id="CHEBI:57865"/>
        <dbReference type="ChEBI" id="CHEBI:90602"/>
    </reaction>
</comment>
<feature type="region of interest" description="Uridylyltransferase" evidence="7">
    <location>
        <begin position="1"/>
        <end position="316"/>
    </location>
</feature>
<dbReference type="CDD" id="cd04900">
    <property type="entry name" value="ACT_UUR-like_1"/>
    <property type="match status" value="1"/>
</dbReference>
<dbReference type="EC" id="2.7.7.59" evidence="7"/>
<evidence type="ECO:0000256" key="1">
    <source>
        <dbReference type="ARBA" id="ARBA00022679"/>
    </source>
</evidence>
<comment type="activity regulation">
    <text evidence="7">Uridylyltransferase (UTase) activity is inhibited by glutamine, while glutamine activates uridylyl-removing (UR) activity.</text>
</comment>
<dbReference type="InterPro" id="IPR045865">
    <property type="entry name" value="ACT-like_dom_sf"/>
</dbReference>
<dbReference type="InterPro" id="IPR006674">
    <property type="entry name" value="HD_domain"/>
</dbReference>
<evidence type="ECO:0000313" key="10">
    <source>
        <dbReference type="EMBL" id="GBG13006.1"/>
    </source>
</evidence>
<dbReference type="InterPro" id="IPR013546">
    <property type="entry name" value="PII_UdlTrfase/GS_AdlTrfase"/>
</dbReference>
<dbReference type="CDD" id="cd00077">
    <property type="entry name" value="HDc"/>
    <property type="match status" value="1"/>
</dbReference>
<dbReference type="Pfam" id="PF01966">
    <property type="entry name" value="HD"/>
    <property type="match status" value="1"/>
</dbReference>
<feature type="domain" description="ACT" evidence="8">
    <location>
        <begin position="783"/>
        <end position="851"/>
    </location>
</feature>
<dbReference type="EMBL" id="BDOQ01000002">
    <property type="protein sequence ID" value="GBG13006.1"/>
    <property type="molecule type" value="Genomic_DNA"/>
</dbReference>
<keyword evidence="11" id="KW-1185">Reference proteome</keyword>
<dbReference type="Gene3D" id="1.20.120.330">
    <property type="entry name" value="Nucleotidyltransferases domain 2"/>
    <property type="match status" value="1"/>
</dbReference>
<evidence type="ECO:0000259" key="9">
    <source>
        <dbReference type="PROSITE" id="PS51831"/>
    </source>
</evidence>
<dbReference type="InterPro" id="IPR010043">
    <property type="entry name" value="UTase/UR"/>
</dbReference>
<protein>
    <recommendedName>
        <fullName evidence="7">Bifunctional uridylyltransferase/uridylyl-removing enzyme</fullName>
        <shortName evidence="7">UTase/UR</shortName>
    </recommendedName>
    <alternativeName>
        <fullName evidence="7">Bifunctional [protein-PII] modification enzyme</fullName>
    </alternativeName>
    <alternativeName>
        <fullName evidence="7">Bifunctional nitrogen sensor protein</fullName>
    </alternativeName>
    <domain>
        <recommendedName>
            <fullName evidence="7">[Protein-PII] uridylyltransferase</fullName>
            <shortName evidence="7">PII uridylyltransferase</shortName>
            <shortName evidence="7">UTase</shortName>
            <ecNumber evidence="7">2.7.7.59</ecNumber>
        </recommendedName>
    </domain>
    <domain>
        <recommendedName>
            <fullName evidence="7">[Protein-PII]-UMP uridylyl-removing enzyme</fullName>
            <shortName evidence="7">UR</shortName>
            <ecNumber evidence="7">3.1.4.-</ecNumber>
        </recommendedName>
    </domain>
</protein>
<dbReference type="SUPFAM" id="SSF109604">
    <property type="entry name" value="HD-domain/PDEase-like"/>
    <property type="match status" value="1"/>
</dbReference>
<sequence>MQLAILPPQDVTVWRSRLQAERKQLKESFERNGDAPTLLRGQCRMVDQLLKDIWKQFQLPGDLCLIAVGGYGRGELYPQSDVDLLFLLPEGEEATLEPVLEKLVGYLWDLGLAIGHSVRTLPECLEEASKDVTVQTNLIESRLLAGSKQRYQEFLKRVFSGLNAVAFFDAKMREQTQRHNRFNDTAYNLEPNLKESPGGLRDLQNIAWIARAASVPASWHGLMKEGLLSSQECRQIRLNERLLQNLRIRLHYLSNRREDRLLFDHQDTLARTLGLARSEHLMQQFYRCARFVSLMNEILLQSLKSIVHPEQSIRVDLDENFVARGHWLEARTEDLFKQKPQTILQAFLTLQHNKQLTGMGPATIRQLWHARHTINKSFRANPENRKNFMRILRAQDGILHALRRMHRYDVLGRYIPAFGRITGQMQHDLFHVYTVDEHTLNVMRNMRRYSEARNAHEFPLCSRLFSEFERPEVLYLAVLFHDIAKGRGGDHSTLGAVDAEAFCREHALPEEDAKLVVWLVEQHLLMSATAQHQDISDPEVIAKFARKMGDVRHLNALYLLTVADIRGTSPGVWNAWKSRLLESLYHTALRHLHGKLLDIAQEIAAKQKDALKVLGYYDVTEEACRPLWKYLDDEYFLKLDAKEIAWQTRLLLTHVETAQAIVRARLSPAGDGIQVMIYTRDRDDLFARICGFFERMGYNIVEARIHTTRHGYALDSFLILDQSDRSVRYSDLIAYIERELTPRLTASTPPEPPLAGRISRRLKHFPMTPSVTIKPDERSSKHVLSLVAGDRPGLLSRVAQVLLKHGASLHTARINTLGNRAEDTLMISGHRSATLPQREIEEIEQELLRVL</sequence>
<dbReference type="PIRSF" id="PIRSF006288">
    <property type="entry name" value="PII_uridyltransf"/>
    <property type="match status" value="1"/>
</dbReference>
<evidence type="ECO:0000259" key="8">
    <source>
        <dbReference type="PROSITE" id="PS51671"/>
    </source>
</evidence>
<evidence type="ECO:0000256" key="5">
    <source>
        <dbReference type="ARBA" id="ARBA00022842"/>
    </source>
</evidence>
<dbReference type="GO" id="GO:0008081">
    <property type="term" value="F:phosphoric diester hydrolase activity"/>
    <property type="evidence" value="ECO:0007669"/>
    <property type="project" value="UniProtKB-UniRule"/>
</dbReference>
<dbReference type="Pfam" id="PF01909">
    <property type="entry name" value="NTP_transf_2"/>
    <property type="match status" value="1"/>
</dbReference>
<dbReference type="Pfam" id="PF08335">
    <property type="entry name" value="GlnD_UR_UTase"/>
    <property type="match status" value="1"/>
</dbReference>
<comment type="similarity">
    <text evidence="7">Belongs to the GlnD family.</text>
</comment>
<dbReference type="GO" id="GO:0008773">
    <property type="term" value="F:[protein-PII] uridylyltransferase activity"/>
    <property type="evidence" value="ECO:0007669"/>
    <property type="project" value="UniProtKB-UniRule"/>
</dbReference>
<comment type="function">
    <text evidence="7">Modifies, by uridylylation and deuridylylation, the PII regulatory proteins (GlnB and homologs), in response to the nitrogen status of the cell that GlnD senses through the glutamine level. Under low glutamine levels, catalyzes the conversion of the PII proteins and UTP to PII-UMP and PPi, while under higher glutamine levels, GlnD hydrolyzes PII-UMP to PII and UMP (deuridylylation). Thus, controls uridylylation state and activity of the PII proteins, and plays an important role in the regulation of nitrogen metabolism.</text>
</comment>
<evidence type="ECO:0000313" key="11">
    <source>
        <dbReference type="Proteomes" id="UP000245081"/>
    </source>
</evidence>
<dbReference type="PROSITE" id="PS51671">
    <property type="entry name" value="ACT"/>
    <property type="match status" value="2"/>
</dbReference>
<feature type="domain" description="ACT" evidence="8">
    <location>
        <begin position="674"/>
        <end position="751"/>
    </location>
</feature>
<dbReference type="Gene3D" id="3.30.70.260">
    <property type="match status" value="1"/>
</dbReference>
<name>A0A2R5F395_9PROT</name>
<dbReference type="Gene3D" id="1.10.3210.10">
    <property type="entry name" value="Hypothetical protein af1432"/>
    <property type="match status" value="1"/>
</dbReference>
<evidence type="ECO:0000256" key="4">
    <source>
        <dbReference type="ARBA" id="ARBA00022801"/>
    </source>
</evidence>
<dbReference type="SUPFAM" id="SSF55021">
    <property type="entry name" value="ACT-like"/>
    <property type="match status" value="2"/>
</dbReference>